<evidence type="ECO:0000313" key="2">
    <source>
        <dbReference type="EMBL" id="CAB4894951.1"/>
    </source>
</evidence>
<feature type="region of interest" description="Disordered" evidence="1">
    <location>
        <begin position="195"/>
        <end position="223"/>
    </location>
</feature>
<gene>
    <name evidence="2" type="ORF">UFOPK3564_00244</name>
</gene>
<accession>A0A6J7FHV8</accession>
<organism evidence="2">
    <name type="scientific">freshwater metagenome</name>
    <dbReference type="NCBI Taxonomy" id="449393"/>
    <lineage>
        <taxon>unclassified sequences</taxon>
        <taxon>metagenomes</taxon>
        <taxon>ecological metagenomes</taxon>
    </lineage>
</organism>
<name>A0A6J7FHV8_9ZZZZ</name>
<proteinExistence type="predicted"/>
<sequence>MKPDVPDGHVMLRAVFDQVSLTMLLDTEPPSLSGDFGGWESLPVPRKRAVRYWAANPEAKLALPVILLKGATTVTDQVKRLQSIGTGTATPGGGFRGPRQLEVFGQVPPLPLTRWVIDDVSWGDSLYTNNRLIRQHLVITLGEPPDLDAIDVDKGGRSKYRTKNGKRVKHPTAKLLADETLQEFAARTLGNPTRWSEIAKLQKPPIKDPRKPGRPRMLKLPRA</sequence>
<protein>
    <submittedName>
        <fullName evidence="2">Unannotated protein</fullName>
    </submittedName>
</protein>
<evidence type="ECO:0000256" key="1">
    <source>
        <dbReference type="SAM" id="MobiDB-lite"/>
    </source>
</evidence>
<dbReference type="EMBL" id="CAFBMK010000007">
    <property type="protein sequence ID" value="CAB4894951.1"/>
    <property type="molecule type" value="Genomic_DNA"/>
</dbReference>
<feature type="compositionally biased region" description="Basic residues" evidence="1">
    <location>
        <begin position="212"/>
        <end position="223"/>
    </location>
</feature>
<reference evidence="2" key="1">
    <citation type="submission" date="2020-05" db="EMBL/GenBank/DDBJ databases">
        <authorList>
            <person name="Chiriac C."/>
            <person name="Salcher M."/>
            <person name="Ghai R."/>
            <person name="Kavagutti S V."/>
        </authorList>
    </citation>
    <scope>NUCLEOTIDE SEQUENCE</scope>
</reference>
<dbReference type="AlphaFoldDB" id="A0A6J7FHV8"/>